<evidence type="ECO:0000313" key="2">
    <source>
        <dbReference type="EMBL" id="KAK4310355.1"/>
    </source>
</evidence>
<proteinExistence type="predicted"/>
<feature type="chain" id="PRO_5042278134" evidence="1">
    <location>
        <begin position="27"/>
        <end position="203"/>
    </location>
</feature>
<keyword evidence="3" id="KW-1185">Reference proteome</keyword>
<comment type="caution">
    <text evidence="2">The sequence shown here is derived from an EMBL/GenBank/DDBJ whole genome shotgun (WGS) entry which is preliminary data.</text>
</comment>
<dbReference type="AlphaFoldDB" id="A0AAE1U8Q9"/>
<feature type="signal peptide" evidence="1">
    <location>
        <begin position="1"/>
        <end position="26"/>
    </location>
</feature>
<evidence type="ECO:0000313" key="3">
    <source>
        <dbReference type="Proteomes" id="UP001292094"/>
    </source>
</evidence>
<sequence>MKSWVISALVVTVVMLLMMSTTAVEANKPQQFFNFGDGEGEDGSSSGLFRIMRRMLSRRLGGGGGGNGDGEGEIGGFFNGILQLLNNLLNDGDDGDVETTTGGTSERLMMMVQGRKRIRGIIHTFIGTIANYGFAFTCGGSADCVQCVIDIPGANITTTQEFKECVRTILTCTEQCYDVIKECARSIPLIGDCFSAEGVNAIP</sequence>
<accession>A0AAE1U8Q9</accession>
<protein>
    <submittedName>
        <fullName evidence="2">Uncharacterized protein</fullName>
    </submittedName>
</protein>
<dbReference type="Proteomes" id="UP001292094">
    <property type="component" value="Unassembled WGS sequence"/>
</dbReference>
<reference evidence="2" key="1">
    <citation type="submission" date="2023-11" db="EMBL/GenBank/DDBJ databases">
        <title>Genome assemblies of two species of porcelain crab, Petrolisthes cinctipes and Petrolisthes manimaculis (Anomura: Porcellanidae).</title>
        <authorList>
            <person name="Angst P."/>
        </authorList>
    </citation>
    <scope>NUCLEOTIDE SEQUENCE</scope>
    <source>
        <strain evidence="2">PB745_02</strain>
        <tissue evidence="2">Gill</tissue>
    </source>
</reference>
<keyword evidence="1" id="KW-0732">Signal</keyword>
<name>A0AAE1U8Q9_9EUCA</name>
<gene>
    <name evidence="2" type="ORF">Pmani_018075</name>
</gene>
<dbReference type="EMBL" id="JAWZYT010001646">
    <property type="protein sequence ID" value="KAK4310355.1"/>
    <property type="molecule type" value="Genomic_DNA"/>
</dbReference>
<evidence type="ECO:0000256" key="1">
    <source>
        <dbReference type="SAM" id="SignalP"/>
    </source>
</evidence>
<organism evidence="2 3">
    <name type="scientific">Petrolisthes manimaculis</name>
    <dbReference type="NCBI Taxonomy" id="1843537"/>
    <lineage>
        <taxon>Eukaryota</taxon>
        <taxon>Metazoa</taxon>
        <taxon>Ecdysozoa</taxon>
        <taxon>Arthropoda</taxon>
        <taxon>Crustacea</taxon>
        <taxon>Multicrustacea</taxon>
        <taxon>Malacostraca</taxon>
        <taxon>Eumalacostraca</taxon>
        <taxon>Eucarida</taxon>
        <taxon>Decapoda</taxon>
        <taxon>Pleocyemata</taxon>
        <taxon>Anomura</taxon>
        <taxon>Galatheoidea</taxon>
        <taxon>Porcellanidae</taxon>
        <taxon>Petrolisthes</taxon>
    </lineage>
</organism>